<dbReference type="Proteomes" id="UP000248925">
    <property type="component" value="Unassembled WGS sequence"/>
</dbReference>
<gene>
    <name evidence="2" type="ORF">CPY51_06830</name>
</gene>
<feature type="transmembrane region" description="Helical" evidence="1">
    <location>
        <begin position="47"/>
        <end position="70"/>
    </location>
</feature>
<feature type="transmembrane region" description="Helical" evidence="1">
    <location>
        <begin position="314"/>
        <end position="331"/>
    </location>
</feature>
<feature type="transmembrane region" description="Helical" evidence="1">
    <location>
        <begin position="272"/>
        <end position="293"/>
    </location>
</feature>
<proteinExistence type="predicted"/>
<dbReference type="EMBL" id="PCDP01000019">
    <property type="protein sequence ID" value="PZM15603.1"/>
    <property type="molecule type" value="Genomic_DNA"/>
</dbReference>
<reference evidence="2 3" key="1">
    <citation type="journal article" date="2018" name="Sci. Rep.">
        <title>Rhizobium tumorigenes sp. nov., a novel plant tumorigenic bacterium isolated from cane gall tumors on thornless blackberry.</title>
        <authorList>
            <person name="Kuzmanovi N."/>
            <person name="Smalla K."/>
            <person name="Gronow S."/>
            <person name="PuBawska J."/>
        </authorList>
    </citation>
    <scope>NUCLEOTIDE SEQUENCE [LARGE SCALE GENOMIC DNA]</scope>
    <source>
        <strain evidence="2 3">CCBAU 85046</strain>
    </source>
</reference>
<evidence type="ECO:0000256" key="1">
    <source>
        <dbReference type="SAM" id="Phobius"/>
    </source>
</evidence>
<feature type="transmembrane region" description="Helical" evidence="1">
    <location>
        <begin position="82"/>
        <end position="103"/>
    </location>
</feature>
<name>A0A2W4EZL1_9HYPH</name>
<evidence type="ECO:0000313" key="2">
    <source>
        <dbReference type="EMBL" id="PZM15603.1"/>
    </source>
</evidence>
<comment type="caution">
    <text evidence="2">The sequence shown here is derived from an EMBL/GenBank/DDBJ whole genome shotgun (WGS) entry which is preliminary data.</text>
</comment>
<evidence type="ECO:0000313" key="3">
    <source>
        <dbReference type="Proteomes" id="UP000248925"/>
    </source>
</evidence>
<keyword evidence="1" id="KW-1133">Transmembrane helix</keyword>
<feature type="transmembrane region" description="Helical" evidence="1">
    <location>
        <begin position="337"/>
        <end position="355"/>
    </location>
</feature>
<dbReference type="OrthoDB" id="8340583at2"/>
<feature type="transmembrane region" description="Helical" evidence="1">
    <location>
        <begin position="202"/>
        <end position="222"/>
    </location>
</feature>
<evidence type="ECO:0008006" key="4">
    <source>
        <dbReference type="Google" id="ProtNLM"/>
    </source>
</evidence>
<protein>
    <recommendedName>
        <fullName evidence="4">Acyltransferase 3 domain-containing protein</fullName>
    </recommendedName>
</protein>
<keyword evidence="1" id="KW-0812">Transmembrane</keyword>
<feature type="transmembrane region" description="Helical" evidence="1">
    <location>
        <begin position="148"/>
        <end position="167"/>
    </location>
</feature>
<feature type="transmembrane region" description="Helical" evidence="1">
    <location>
        <begin position="234"/>
        <end position="252"/>
    </location>
</feature>
<organism evidence="2 3">
    <name type="scientific">Rhizobium tubonense</name>
    <dbReference type="NCBI Taxonomy" id="484088"/>
    <lineage>
        <taxon>Bacteria</taxon>
        <taxon>Pseudomonadati</taxon>
        <taxon>Pseudomonadota</taxon>
        <taxon>Alphaproteobacteria</taxon>
        <taxon>Hyphomicrobiales</taxon>
        <taxon>Rhizobiaceae</taxon>
        <taxon>Rhizobium/Agrobacterium group</taxon>
        <taxon>Rhizobium</taxon>
    </lineage>
</organism>
<sequence>MAVTRIVGIDVARSCAIFLAMASHVWVVSKSAAFFQGTYVDALKLLMALATPTFIVLFGTMLEVVYLPRFETGKRSISIARLWSRAIQCWLLYSLSVVVLFFVKPEYSFFFSLSTISMLGVTPFTDILKFYAIALTVAPALLWARKSLGLIPLLILAVAVHILHPVVRGLPSPVDLGLPMEMDRLAMFLFGIGGAKLGGPSVLHGMTLVIFGMALGNILVGAASSASPGIARRALFVLFGAGLPLIAGAWFVDIETKKGLGNMAMRMDSDPLYFTAGILGAYAITAATVLITMRQPASSAALWKSQTFFGRTSLFTFAFGNMLLYCVQFEPTTRIQSMLLGALLMSAITVLSFCFDRVAQQNGRMANAVSSIQNWINRLATILSDRGSQLRRQMKTR</sequence>
<feature type="transmembrane region" description="Helical" evidence="1">
    <location>
        <begin position="7"/>
        <end position="27"/>
    </location>
</feature>
<dbReference type="AlphaFoldDB" id="A0A2W4EZL1"/>
<keyword evidence="3" id="KW-1185">Reference proteome</keyword>
<keyword evidence="1" id="KW-0472">Membrane</keyword>
<accession>A0A2W4EZL1</accession>